<evidence type="ECO:0000256" key="1">
    <source>
        <dbReference type="ARBA" id="ARBA00010613"/>
    </source>
</evidence>
<dbReference type="Gene3D" id="3.60.110.10">
    <property type="entry name" value="Carbon-nitrogen hydrolase"/>
    <property type="match status" value="1"/>
</dbReference>
<dbReference type="Proteomes" id="UP000682358">
    <property type="component" value="Chromosome"/>
</dbReference>
<reference evidence="5" key="1">
    <citation type="submission" date="2021-06" db="EMBL/GenBank/DDBJ databases">
        <title>Emergence of genetically related NDM-1-producing Providencia rettgeri strains in Argentina.</title>
        <authorList>
            <person name="Pasteran F."/>
            <person name="Meo A."/>
            <person name="Gomez S."/>
            <person name="Derdoy L."/>
            <person name="Albronoz E."/>
            <person name="Faccone D."/>
            <person name="Guerriero L."/>
            <person name="Archuby D."/>
            <person name="Tarzia A."/>
            <person name="Lopez M."/>
            <person name="Corso A."/>
        </authorList>
    </citation>
    <scope>NUCLEOTIDE SEQUENCE</scope>
    <source>
        <strain evidence="5">PreM15628</strain>
    </source>
</reference>
<dbReference type="PANTHER" id="PTHR43674:SF2">
    <property type="entry name" value="BETA-UREIDOPROPIONASE"/>
    <property type="match status" value="1"/>
</dbReference>
<comment type="similarity">
    <text evidence="1">Belongs to the carbon-nitrogen hydrolase superfamily. NIT1/NIT2 family.</text>
</comment>
<keyword evidence="3" id="KW-1133">Transmembrane helix</keyword>
<protein>
    <submittedName>
        <fullName evidence="5">Nitrilase-related carbon-nitrogen hydrolase</fullName>
    </submittedName>
</protein>
<dbReference type="AlphaFoldDB" id="A0AAJ4NHB8"/>
<dbReference type="GO" id="GO:0016811">
    <property type="term" value="F:hydrolase activity, acting on carbon-nitrogen (but not peptide) bonds, in linear amides"/>
    <property type="evidence" value="ECO:0007669"/>
    <property type="project" value="TreeGrafter"/>
</dbReference>
<keyword evidence="3" id="KW-0812">Transmembrane</keyword>
<dbReference type="InterPro" id="IPR036526">
    <property type="entry name" value="C-N_Hydrolase_sf"/>
</dbReference>
<proteinExistence type="inferred from homology"/>
<dbReference type="PANTHER" id="PTHR43674">
    <property type="entry name" value="NITRILASE C965.09-RELATED"/>
    <property type="match status" value="1"/>
</dbReference>
<organism evidence="5 6">
    <name type="scientific">Providencia rettgeri</name>
    <dbReference type="NCBI Taxonomy" id="587"/>
    <lineage>
        <taxon>Bacteria</taxon>
        <taxon>Pseudomonadati</taxon>
        <taxon>Pseudomonadota</taxon>
        <taxon>Gammaproteobacteria</taxon>
        <taxon>Enterobacterales</taxon>
        <taxon>Morganellaceae</taxon>
        <taxon>Providencia</taxon>
    </lineage>
</organism>
<dbReference type="PROSITE" id="PS01227">
    <property type="entry name" value="UPF0012"/>
    <property type="match status" value="1"/>
</dbReference>
<keyword evidence="3" id="KW-0472">Membrane</keyword>
<evidence type="ECO:0000256" key="2">
    <source>
        <dbReference type="ARBA" id="ARBA00022801"/>
    </source>
</evidence>
<dbReference type="InterPro" id="IPR050345">
    <property type="entry name" value="Aliph_Amidase/BUP"/>
</dbReference>
<dbReference type="SUPFAM" id="SSF56317">
    <property type="entry name" value="Carbon-nitrogen hydrolase"/>
    <property type="match status" value="1"/>
</dbReference>
<keyword evidence="2 5" id="KW-0378">Hydrolase</keyword>
<dbReference type="InterPro" id="IPR003010">
    <property type="entry name" value="C-N_Hydrolase"/>
</dbReference>
<gene>
    <name evidence="5" type="ORF">KOF27_13445</name>
</gene>
<dbReference type="InterPro" id="IPR001110">
    <property type="entry name" value="UPF0012_CS"/>
</dbReference>
<dbReference type="CDD" id="cd07584">
    <property type="entry name" value="nitrilase_6"/>
    <property type="match status" value="1"/>
</dbReference>
<dbReference type="EMBL" id="CP076405">
    <property type="protein sequence ID" value="QWQ19620.2"/>
    <property type="molecule type" value="Genomic_DNA"/>
</dbReference>
<dbReference type="PROSITE" id="PS50263">
    <property type="entry name" value="CN_HYDROLASE"/>
    <property type="match status" value="1"/>
</dbReference>
<feature type="domain" description="CN hydrolase" evidence="4">
    <location>
        <begin position="6"/>
        <end position="247"/>
    </location>
</feature>
<evidence type="ECO:0000259" key="4">
    <source>
        <dbReference type="PROSITE" id="PS50263"/>
    </source>
</evidence>
<accession>A0AAJ4NHB8</accession>
<evidence type="ECO:0000313" key="6">
    <source>
        <dbReference type="Proteomes" id="UP000682358"/>
    </source>
</evidence>
<sequence length="306" mass="34411">MSGTKVKVALAQFDSELGNKTNNLQRMAQLCQQAADSRAKLICFPELATTGYRGDLLTTKLWDLSDSIGSETYTLFSELATRLNITIVSGFVERGEYLGDIYNSVGVWNPGCEGISGVFRKVHAFGIEKQWFGRGDSFPVFETPIGKIGIMICYDMGFPEVARILTLQGAELLLAPSAWCVQDRDVWDINSACRALENGTHLLAVNRWGHEEDLHLFGGSKILGPRGQVLCEASCEGEELLIGEVDFLNQAHTRLKVPYLRDRKPQSYSVLTQGLGSWVFYLAWLMFTNCSYVQAMNWRWQRWLMN</sequence>
<dbReference type="Pfam" id="PF00795">
    <property type="entry name" value="CN_hydrolase"/>
    <property type="match status" value="1"/>
</dbReference>
<feature type="transmembrane region" description="Helical" evidence="3">
    <location>
        <begin position="275"/>
        <end position="295"/>
    </location>
</feature>
<name>A0AAJ4NHB8_PRORE</name>
<evidence type="ECO:0000256" key="3">
    <source>
        <dbReference type="SAM" id="Phobius"/>
    </source>
</evidence>
<evidence type="ECO:0000313" key="5">
    <source>
        <dbReference type="EMBL" id="QWQ19620.2"/>
    </source>
</evidence>